<gene>
    <name evidence="2" type="ORF">SAMN05421637_1562</name>
</gene>
<evidence type="ECO:0000313" key="2">
    <source>
        <dbReference type="EMBL" id="SEJ36127.1"/>
    </source>
</evidence>
<organism evidence="2 3">
    <name type="scientific">Demequina mangrovi</name>
    <dbReference type="NCBI Taxonomy" id="1043493"/>
    <lineage>
        <taxon>Bacteria</taxon>
        <taxon>Bacillati</taxon>
        <taxon>Actinomycetota</taxon>
        <taxon>Actinomycetes</taxon>
        <taxon>Micrococcales</taxon>
        <taxon>Demequinaceae</taxon>
        <taxon>Demequina</taxon>
    </lineage>
</organism>
<dbReference type="EMBL" id="FNZI01000003">
    <property type="protein sequence ID" value="SEJ36127.1"/>
    <property type="molecule type" value="Genomic_DNA"/>
</dbReference>
<keyword evidence="3" id="KW-1185">Reference proteome</keyword>
<name>A0A1H6YAS2_9MICO</name>
<keyword evidence="1" id="KW-0472">Membrane</keyword>
<keyword evidence="1" id="KW-1133">Transmembrane helix</keyword>
<evidence type="ECO:0000256" key="1">
    <source>
        <dbReference type="SAM" id="Phobius"/>
    </source>
</evidence>
<protein>
    <submittedName>
        <fullName evidence="2">Uncharacterized protein</fullName>
    </submittedName>
</protein>
<dbReference type="OrthoDB" id="7819947at2"/>
<evidence type="ECO:0000313" key="3">
    <source>
        <dbReference type="Proteomes" id="UP000183315"/>
    </source>
</evidence>
<dbReference type="STRING" id="1043493.SAMN05421637_1562"/>
<proteinExistence type="predicted"/>
<dbReference type="AlphaFoldDB" id="A0A1H6YAS2"/>
<accession>A0A1H6YAS2</accession>
<dbReference type="RefSeq" id="WP_042213804.1">
    <property type="nucleotide sequence ID" value="NZ_BBLU01000004.1"/>
</dbReference>
<dbReference type="Proteomes" id="UP000183315">
    <property type="component" value="Unassembled WGS sequence"/>
</dbReference>
<sequence length="154" mass="15923">MRAATDAAAPPGPDESLVVRTYQLGPDGLIDTGVACAVGPGWYSCYPADADEAFDGGRVTWVAEPTGSHPLVATHGYGWYEVDGESLVPLDTVAVAHVEGPVPLGVASTWPQGMPSPPTILGVPWAVAAVMLALLTAVATVLLVARRVRRPARA</sequence>
<keyword evidence="1" id="KW-0812">Transmembrane</keyword>
<feature type="transmembrane region" description="Helical" evidence="1">
    <location>
        <begin position="123"/>
        <end position="145"/>
    </location>
</feature>
<reference evidence="3" key="1">
    <citation type="submission" date="2016-10" db="EMBL/GenBank/DDBJ databases">
        <authorList>
            <person name="Varghese N."/>
        </authorList>
    </citation>
    <scope>NUCLEOTIDE SEQUENCE [LARGE SCALE GENOMIC DNA]</scope>
    <source>
        <strain evidence="3">DSM 24868</strain>
    </source>
</reference>